<dbReference type="InterPro" id="IPR019004">
    <property type="entry name" value="YqeY/Aim41"/>
</dbReference>
<dbReference type="GO" id="GO:0005739">
    <property type="term" value="C:mitochondrion"/>
    <property type="evidence" value="ECO:0007669"/>
    <property type="project" value="UniProtKB-SubCell"/>
</dbReference>
<protein>
    <recommendedName>
        <fullName evidence="1">Altered inheritance of mitochondria protein 41</fullName>
    </recommendedName>
</protein>
<dbReference type="Pfam" id="PF09424">
    <property type="entry name" value="YqeY"/>
    <property type="match status" value="1"/>
</dbReference>
<keyword evidence="1" id="KW-0496">Mitochondrion</keyword>
<dbReference type="Proteomes" id="UP000235371">
    <property type="component" value="Unassembled WGS sequence"/>
</dbReference>
<dbReference type="InParanoid" id="A0A2J6SHI0"/>
<name>A0A2J6SHI0_9HELO</name>
<dbReference type="GO" id="GO:0016884">
    <property type="term" value="F:carbon-nitrogen ligase activity, with glutamine as amido-N-donor"/>
    <property type="evidence" value="ECO:0007669"/>
    <property type="project" value="UniProtKB-UniRule"/>
</dbReference>
<proteinExistence type="inferred from homology"/>
<dbReference type="InterPro" id="IPR003789">
    <property type="entry name" value="Asn/Gln_tRNA_amidoTrase-B-like"/>
</dbReference>
<dbReference type="InterPro" id="IPR042184">
    <property type="entry name" value="YqeY/Aim41_N"/>
</dbReference>
<comment type="subcellular location">
    <subcellularLocation>
        <location evidence="1">Mitochondrion</location>
    </subcellularLocation>
</comment>
<dbReference type="SUPFAM" id="SSF89095">
    <property type="entry name" value="GatB/YqeY motif"/>
    <property type="match status" value="1"/>
</dbReference>
<dbReference type="STRING" id="1095630.A0A2J6SHI0"/>
<gene>
    <name evidence="1" type="primary">AIM41</name>
    <name evidence="2" type="ORF">K444DRAFT_657295</name>
</gene>
<reference evidence="2 3" key="1">
    <citation type="submission" date="2016-04" db="EMBL/GenBank/DDBJ databases">
        <title>A degradative enzymes factory behind the ericoid mycorrhizal symbiosis.</title>
        <authorList>
            <consortium name="DOE Joint Genome Institute"/>
            <person name="Martino E."/>
            <person name="Morin E."/>
            <person name="Grelet G."/>
            <person name="Kuo A."/>
            <person name="Kohler A."/>
            <person name="Daghino S."/>
            <person name="Barry K."/>
            <person name="Choi C."/>
            <person name="Cichocki N."/>
            <person name="Clum A."/>
            <person name="Copeland A."/>
            <person name="Hainaut M."/>
            <person name="Haridas S."/>
            <person name="Labutti K."/>
            <person name="Lindquist E."/>
            <person name="Lipzen A."/>
            <person name="Khouja H.-R."/>
            <person name="Murat C."/>
            <person name="Ohm R."/>
            <person name="Olson A."/>
            <person name="Spatafora J."/>
            <person name="Veneault-Fourrey C."/>
            <person name="Henrissat B."/>
            <person name="Grigoriev I."/>
            <person name="Martin F."/>
            <person name="Perotto S."/>
        </authorList>
    </citation>
    <scope>NUCLEOTIDE SEQUENCE [LARGE SCALE GENOMIC DNA]</scope>
    <source>
        <strain evidence="2 3">E</strain>
    </source>
</reference>
<accession>A0A2J6SHI0</accession>
<dbReference type="Gene3D" id="1.10.1510.10">
    <property type="entry name" value="Uncharacterised protein YqeY/AIM41 PF09424, N-terminal domain"/>
    <property type="match status" value="1"/>
</dbReference>
<evidence type="ECO:0000256" key="1">
    <source>
        <dbReference type="RuleBase" id="RU365099"/>
    </source>
</evidence>
<comment type="similarity">
    <text evidence="1">Belongs to the AIM41 family.</text>
</comment>
<dbReference type="PANTHER" id="PTHR28055:SF1">
    <property type="entry name" value="ALTERED INHERITANCE OF MITOCHONDRIA PROTEIN 41, MITOCHONDRIAL"/>
    <property type="match status" value="1"/>
</dbReference>
<organism evidence="2 3">
    <name type="scientific">Hyaloscypha bicolor E</name>
    <dbReference type="NCBI Taxonomy" id="1095630"/>
    <lineage>
        <taxon>Eukaryota</taxon>
        <taxon>Fungi</taxon>
        <taxon>Dikarya</taxon>
        <taxon>Ascomycota</taxon>
        <taxon>Pezizomycotina</taxon>
        <taxon>Leotiomycetes</taxon>
        <taxon>Helotiales</taxon>
        <taxon>Hyaloscyphaceae</taxon>
        <taxon>Hyaloscypha</taxon>
        <taxon>Hyaloscypha bicolor</taxon>
    </lineage>
</organism>
<keyword evidence="3" id="KW-1185">Reference proteome</keyword>
<dbReference type="AlphaFoldDB" id="A0A2J6SHI0"/>
<evidence type="ECO:0000313" key="3">
    <source>
        <dbReference type="Proteomes" id="UP000235371"/>
    </source>
</evidence>
<dbReference type="OrthoDB" id="538640at2759"/>
<dbReference type="EMBL" id="KZ613913">
    <property type="protein sequence ID" value="PMD50219.1"/>
    <property type="molecule type" value="Genomic_DNA"/>
</dbReference>
<dbReference type="PANTHER" id="PTHR28055">
    <property type="entry name" value="ALTERED INHERITANCE OF MITOCHONDRIA PROTEIN 41, MITOCHONDRIAL"/>
    <property type="match status" value="1"/>
</dbReference>
<dbReference type="FunCoup" id="A0A2J6SHI0">
    <property type="interactions" value="89"/>
</dbReference>
<evidence type="ECO:0000313" key="2">
    <source>
        <dbReference type="EMBL" id="PMD50219.1"/>
    </source>
</evidence>
<sequence>MIPRSFFRASRLCSRCYATNTTTTPPMLLKIRKDMKTAMQNKDSNRLSVLRALLTQTLNASKTSQPINTDMQMLALLRKSASASRAAAEEFKGAGREDLAEKEDLQVKIMEEYAGGVETMSEEQIREAVQGVLAKMKAEGTKIQVGDLLKKVFAPEVLGEKPVERGDVAKIARQLLAETP</sequence>